<evidence type="ECO:0000313" key="1">
    <source>
        <dbReference type="EMBL" id="JAD52195.1"/>
    </source>
</evidence>
<name>A0A0A9ATG3_ARUDO</name>
<protein>
    <submittedName>
        <fullName evidence="1">Uncharacterized protein</fullName>
    </submittedName>
</protein>
<dbReference type="EMBL" id="GBRH01245700">
    <property type="protein sequence ID" value="JAD52195.1"/>
    <property type="molecule type" value="Transcribed_RNA"/>
</dbReference>
<accession>A0A0A9ATG3</accession>
<reference evidence="1" key="2">
    <citation type="journal article" date="2015" name="Data Brief">
        <title>Shoot transcriptome of the giant reed, Arundo donax.</title>
        <authorList>
            <person name="Barrero R.A."/>
            <person name="Guerrero F.D."/>
            <person name="Moolhuijzen P."/>
            <person name="Goolsby J.A."/>
            <person name="Tidwell J."/>
            <person name="Bellgard S.E."/>
            <person name="Bellgard M.I."/>
        </authorList>
    </citation>
    <scope>NUCLEOTIDE SEQUENCE</scope>
    <source>
        <tissue evidence="1">Shoot tissue taken approximately 20 cm above the soil surface</tissue>
    </source>
</reference>
<dbReference type="AlphaFoldDB" id="A0A0A9ATG3"/>
<proteinExistence type="predicted"/>
<reference evidence="1" key="1">
    <citation type="submission" date="2014-09" db="EMBL/GenBank/DDBJ databases">
        <authorList>
            <person name="Magalhaes I.L.F."/>
            <person name="Oliveira U."/>
            <person name="Santos F.R."/>
            <person name="Vidigal T.H.D.A."/>
            <person name="Brescovit A.D."/>
            <person name="Santos A.J."/>
        </authorList>
    </citation>
    <scope>NUCLEOTIDE SEQUENCE</scope>
    <source>
        <tissue evidence="1">Shoot tissue taken approximately 20 cm above the soil surface</tissue>
    </source>
</reference>
<organism evidence="1">
    <name type="scientific">Arundo donax</name>
    <name type="common">Giant reed</name>
    <name type="synonym">Donax arundinaceus</name>
    <dbReference type="NCBI Taxonomy" id="35708"/>
    <lineage>
        <taxon>Eukaryota</taxon>
        <taxon>Viridiplantae</taxon>
        <taxon>Streptophyta</taxon>
        <taxon>Embryophyta</taxon>
        <taxon>Tracheophyta</taxon>
        <taxon>Spermatophyta</taxon>
        <taxon>Magnoliopsida</taxon>
        <taxon>Liliopsida</taxon>
        <taxon>Poales</taxon>
        <taxon>Poaceae</taxon>
        <taxon>PACMAD clade</taxon>
        <taxon>Arundinoideae</taxon>
        <taxon>Arundineae</taxon>
        <taxon>Arundo</taxon>
    </lineage>
</organism>
<sequence length="62" mass="7157">MEHHHPFQDVPALNEGSLGALDDLISHLIKSFYQELCMYLVVHIQKTDRPVLLNVICSLDLW</sequence>